<sequence>MFDTVLKTLNVDKKDVVMVGDRMITDIAFASQNGARSILVLSGVDTREDALKYPDQDKPTWILPSLVEVADMFEEMANKK</sequence>
<keyword evidence="2" id="KW-1185">Reference proteome</keyword>
<name>A2FRE6_TRIV3</name>
<dbReference type="InterPro" id="IPR036412">
    <property type="entry name" value="HAD-like_sf"/>
</dbReference>
<dbReference type="PANTHER" id="PTHR19288:SF93">
    <property type="entry name" value="FI11325P-RELATED"/>
    <property type="match status" value="1"/>
</dbReference>
<gene>
    <name evidence="1" type="ORF">TVAG_247910</name>
</gene>
<evidence type="ECO:0000313" key="1">
    <source>
        <dbReference type="EMBL" id="EAX92510.1"/>
    </source>
</evidence>
<dbReference type="Gene3D" id="3.40.50.1000">
    <property type="entry name" value="HAD superfamily/HAD-like"/>
    <property type="match status" value="1"/>
</dbReference>
<dbReference type="OrthoDB" id="413953at2759"/>
<dbReference type="InterPro" id="IPR023214">
    <property type="entry name" value="HAD_sf"/>
</dbReference>
<dbReference type="VEuPathDB" id="TrichDB:TVAGG3_0042320"/>
<dbReference type="InParanoid" id="A2FRE6"/>
<dbReference type="SUPFAM" id="SSF56784">
    <property type="entry name" value="HAD-like"/>
    <property type="match status" value="1"/>
</dbReference>
<dbReference type="KEGG" id="tva:4750222"/>
<reference evidence="1" key="1">
    <citation type="submission" date="2006-10" db="EMBL/GenBank/DDBJ databases">
        <authorList>
            <person name="Amadeo P."/>
            <person name="Zhao Q."/>
            <person name="Wortman J."/>
            <person name="Fraser-Liggett C."/>
            <person name="Carlton J."/>
        </authorList>
    </citation>
    <scope>NUCLEOTIDE SEQUENCE</scope>
    <source>
        <strain evidence="1">G3</strain>
    </source>
</reference>
<organism evidence="1 2">
    <name type="scientific">Trichomonas vaginalis (strain ATCC PRA-98 / G3)</name>
    <dbReference type="NCBI Taxonomy" id="412133"/>
    <lineage>
        <taxon>Eukaryota</taxon>
        <taxon>Metamonada</taxon>
        <taxon>Parabasalia</taxon>
        <taxon>Trichomonadida</taxon>
        <taxon>Trichomonadidae</taxon>
        <taxon>Trichomonas</taxon>
    </lineage>
</organism>
<protein>
    <submittedName>
        <fullName evidence="1">Uncharacterized protein</fullName>
    </submittedName>
</protein>
<dbReference type="PANTHER" id="PTHR19288">
    <property type="entry name" value="4-NITROPHENYLPHOSPHATASE-RELATED"/>
    <property type="match status" value="1"/>
</dbReference>
<dbReference type="EMBL" id="DS113963">
    <property type="protein sequence ID" value="EAX92510.1"/>
    <property type="molecule type" value="Genomic_DNA"/>
</dbReference>
<dbReference type="RefSeq" id="XP_001305440.1">
    <property type="nucleotide sequence ID" value="XM_001305439.1"/>
</dbReference>
<dbReference type="Proteomes" id="UP000001542">
    <property type="component" value="Unassembled WGS sequence"/>
</dbReference>
<proteinExistence type="predicted"/>
<reference evidence="1" key="2">
    <citation type="journal article" date="2007" name="Science">
        <title>Draft genome sequence of the sexually transmitted pathogen Trichomonas vaginalis.</title>
        <authorList>
            <person name="Carlton J.M."/>
            <person name="Hirt R.P."/>
            <person name="Silva J.C."/>
            <person name="Delcher A.L."/>
            <person name="Schatz M."/>
            <person name="Zhao Q."/>
            <person name="Wortman J.R."/>
            <person name="Bidwell S.L."/>
            <person name="Alsmark U.C.M."/>
            <person name="Besteiro S."/>
            <person name="Sicheritz-Ponten T."/>
            <person name="Noel C.J."/>
            <person name="Dacks J.B."/>
            <person name="Foster P.G."/>
            <person name="Simillion C."/>
            <person name="Van de Peer Y."/>
            <person name="Miranda-Saavedra D."/>
            <person name="Barton G.J."/>
            <person name="Westrop G.D."/>
            <person name="Mueller S."/>
            <person name="Dessi D."/>
            <person name="Fiori P.L."/>
            <person name="Ren Q."/>
            <person name="Paulsen I."/>
            <person name="Zhang H."/>
            <person name="Bastida-Corcuera F.D."/>
            <person name="Simoes-Barbosa A."/>
            <person name="Brown M.T."/>
            <person name="Hayes R.D."/>
            <person name="Mukherjee M."/>
            <person name="Okumura C.Y."/>
            <person name="Schneider R."/>
            <person name="Smith A.J."/>
            <person name="Vanacova S."/>
            <person name="Villalvazo M."/>
            <person name="Haas B.J."/>
            <person name="Pertea M."/>
            <person name="Feldblyum T.V."/>
            <person name="Utterback T.R."/>
            <person name="Shu C.L."/>
            <person name="Osoegawa K."/>
            <person name="de Jong P.J."/>
            <person name="Hrdy I."/>
            <person name="Horvathova L."/>
            <person name="Zubacova Z."/>
            <person name="Dolezal P."/>
            <person name="Malik S.B."/>
            <person name="Logsdon J.M. Jr."/>
            <person name="Henze K."/>
            <person name="Gupta A."/>
            <person name="Wang C.C."/>
            <person name="Dunne R.L."/>
            <person name="Upcroft J.A."/>
            <person name="Upcroft P."/>
            <person name="White O."/>
            <person name="Salzberg S.L."/>
            <person name="Tang P."/>
            <person name="Chiu C.-H."/>
            <person name="Lee Y.-S."/>
            <person name="Embley T.M."/>
            <person name="Coombs G.H."/>
            <person name="Mottram J.C."/>
            <person name="Tachezy J."/>
            <person name="Fraser-Liggett C.M."/>
            <person name="Johnson P.J."/>
        </authorList>
    </citation>
    <scope>NUCLEOTIDE SEQUENCE [LARGE SCALE GENOMIC DNA]</scope>
    <source>
        <strain evidence="1">G3</strain>
    </source>
</reference>
<accession>A2FRE6</accession>
<dbReference type="Pfam" id="PF13242">
    <property type="entry name" value="Hydrolase_like"/>
    <property type="match status" value="1"/>
</dbReference>
<dbReference type="VEuPathDB" id="TrichDB:TVAG_434390"/>
<dbReference type="AlphaFoldDB" id="A2FRE6"/>
<evidence type="ECO:0000313" key="2">
    <source>
        <dbReference type="Proteomes" id="UP000001542"/>
    </source>
</evidence>